<gene>
    <name evidence="1" type="ORF">PAMC26577_21770</name>
</gene>
<accession>A0A242MLC3</accession>
<protein>
    <submittedName>
        <fullName evidence="1">Uncharacterized protein</fullName>
    </submittedName>
</protein>
<dbReference type="Proteomes" id="UP000195221">
    <property type="component" value="Unassembled WGS sequence"/>
</dbReference>
<evidence type="ECO:0000313" key="2">
    <source>
        <dbReference type="Proteomes" id="UP000195221"/>
    </source>
</evidence>
<comment type="caution">
    <text evidence="1">The sequence shown here is derived from an EMBL/GenBank/DDBJ whole genome shotgun (WGS) entry which is preliminary data.</text>
</comment>
<dbReference type="EMBL" id="NBTZ01000095">
    <property type="protein sequence ID" value="OTP72126.1"/>
    <property type="molecule type" value="Genomic_DNA"/>
</dbReference>
<dbReference type="AlphaFoldDB" id="A0A242MLC3"/>
<name>A0A242MLC3_CABSO</name>
<organism evidence="1 2">
    <name type="scientific">Caballeronia sordidicola</name>
    <name type="common">Burkholderia sordidicola</name>
    <dbReference type="NCBI Taxonomy" id="196367"/>
    <lineage>
        <taxon>Bacteria</taxon>
        <taxon>Pseudomonadati</taxon>
        <taxon>Pseudomonadota</taxon>
        <taxon>Betaproteobacteria</taxon>
        <taxon>Burkholderiales</taxon>
        <taxon>Burkholderiaceae</taxon>
        <taxon>Caballeronia</taxon>
    </lineage>
</organism>
<proteinExistence type="predicted"/>
<evidence type="ECO:0000313" key="1">
    <source>
        <dbReference type="EMBL" id="OTP72126.1"/>
    </source>
</evidence>
<reference evidence="1 2" key="1">
    <citation type="submission" date="2017-03" db="EMBL/GenBank/DDBJ databases">
        <title>Genome analysis of strain PAMC 26577.</title>
        <authorList>
            <person name="Oh H.-M."/>
            <person name="Yang J.-A."/>
        </authorList>
    </citation>
    <scope>NUCLEOTIDE SEQUENCE [LARGE SCALE GENOMIC DNA]</scope>
    <source>
        <strain evidence="1 2">PAMC 26577</strain>
    </source>
</reference>
<sequence length="41" mass="4830">MKTRGKLRLRRVMSMQHGFTSTRPGTTLQEKTIRMQHTKLS</sequence>